<name>A0A1F5GTD7_9BACT</name>
<dbReference type="GO" id="GO:0046872">
    <property type="term" value="F:metal ion binding"/>
    <property type="evidence" value="ECO:0007669"/>
    <property type="project" value="UniProtKB-KW"/>
</dbReference>
<evidence type="ECO:0000256" key="5">
    <source>
        <dbReference type="ARBA" id="ARBA00022723"/>
    </source>
</evidence>
<evidence type="ECO:0000256" key="4">
    <source>
        <dbReference type="ARBA" id="ARBA00022705"/>
    </source>
</evidence>
<dbReference type="Gene3D" id="3.40.50.300">
    <property type="entry name" value="P-loop containing nucleotide triphosphate hydrolases"/>
    <property type="match status" value="1"/>
</dbReference>
<comment type="catalytic activity">
    <reaction evidence="10 11">
        <text>DNA(n) + a 2'-deoxyribonucleoside 5'-triphosphate = DNA(n+1) + diphosphate</text>
        <dbReference type="Rhea" id="RHEA:22508"/>
        <dbReference type="Rhea" id="RHEA-COMP:17339"/>
        <dbReference type="Rhea" id="RHEA-COMP:17340"/>
        <dbReference type="ChEBI" id="CHEBI:33019"/>
        <dbReference type="ChEBI" id="CHEBI:61560"/>
        <dbReference type="ChEBI" id="CHEBI:173112"/>
        <dbReference type="EC" id="2.7.7.7"/>
    </reaction>
</comment>
<dbReference type="NCBIfam" id="TIGR02397">
    <property type="entry name" value="dnaX_nterm"/>
    <property type="match status" value="1"/>
</dbReference>
<keyword evidence="5" id="KW-0479">Metal-binding</keyword>
<evidence type="ECO:0000256" key="2">
    <source>
        <dbReference type="ARBA" id="ARBA00022679"/>
    </source>
</evidence>
<dbReference type="SUPFAM" id="SSF48019">
    <property type="entry name" value="post-AAA+ oligomerization domain-like"/>
    <property type="match status" value="1"/>
</dbReference>
<keyword evidence="2 11" id="KW-0808">Transferase</keyword>
<feature type="domain" description="AAA+ ATPase" evidence="13">
    <location>
        <begin position="34"/>
        <end position="198"/>
    </location>
</feature>
<dbReference type="PANTHER" id="PTHR11669:SF0">
    <property type="entry name" value="PROTEIN STICHEL-LIKE 2"/>
    <property type="match status" value="1"/>
</dbReference>
<dbReference type="PANTHER" id="PTHR11669">
    <property type="entry name" value="REPLICATION FACTOR C / DNA POLYMERASE III GAMMA-TAU SUBUNIT"/>
    <property type="match status" value="1"/>
</dbReference>
<proteinExistence type="inferred from homology"/>
<dbReference type="STRING" id="1797724.A3A48_01285"/>
<dbReference type="GO" id="GO:0003677">
    <property type="term" value="F:DNA binding"/>
    <property type="evidence" value="ECO:0007669"/>
    <property type="project" value="InterPro"/>
</dbReference>
<dbReference type="Pfam" id="PF12169">
    <property type="entry name" value="DNA_pol3_gamma3"/>
    <property type="match status" value="1"/>
</dbReference>
<dbReference type="InterPro" id="IPR022754">
    <property type="entry name" value="DNA_pol_III_gamma-3"/>
</dbReference>
<dbReference type="Gene3D" id="1.20.272.10">
    <property type="match status" value="1"/>
</dbReference>
<dbReference type="GO" id="GO:0009360">
    <property type="term" value="C:DNA polymerase III complex"/>
    <property type="evidence" value="ECO:0007669"/>
    <property type="project" value="InterPro"/>
</dbReference>
<evidence type="ECO:0000313" key="14">
    <source>
        <dbReference type="EMBL" id="OGD95108.1"/>
    </source>
</evidence>
<dbReference type="InterPro" id="IPR045085">
    <property type="entry name" value="HLD_clamp_pol_III_gamma_tau"/>
</dbReference>
<evidence type="ECO:0000259" key="13">
    <source>
        <dbReference type="SMART" id="SM00382"/>
    </source>
</evidence>
<evidence type="ECO:0000256" key="12">
    <source>
        <dbReference type="SAM" id="MobiDB-lite"/>
    </source>
</evidence>
<keyword evidence="9 11" id="KW-0239">DNA-directed DNA polymerase</keyword>
<gene>
    <name evidence="11" type="primary">dnaX</name>
    <name evidence="14" type="ORF">A3A48_01285</name>
</gene>
<keyword evidence="3 11" id="KW-0548">Nucleotidyltransferase</keyword>
<evidence type="ECO:0000256" key="10">
    <source>
        <dbReference type="ARBA" id="ARBA00049244"/>
    </source>
</evidence>
<keyword evidence="6 11" id="KW-0547">Nucleotide-binding</keyword>
<dbReference type="InterPro" id="IPR003593">
    <property type="entry name" value="AAA+_ATPase"/>
</dbReference>
<dbReference type="Pfam" id="PF13177">
    <property type="entry name" value="DNA_pol3_delta2"/>
    <property type="match status" value="1"/>
</dbReference>
<evidence type="ECO:0000256" key="9">
    <source>
        <dbReference type="ARBA" id="ARBA00022932"/>
    </source>
</evidence>
<keyword evidence="8 11" id="KW-0067">ATP-binding</keyword>
<dbReference type="InterPro" id="IPR008921">
    <property type="entry name" value="DNA_pol3_clamp-load_cplx_C"/>
</dbReference>
<keyword evidence="7" id="KW-0862">Zinc</keyword>
<protein>
    <recommendedName>
        <fullName evidence="11">DNA polymerase III subunit gamma/tau</fullName>
        <ecNumber evidence="11">2.7.7.7</ecNumber>
    </recommendedName>
</protein>
<comment type="function">
    <text evidence="11">DNA polymerase III is a complex, multichain enzyme responsible for most of the replicative synthesis in bacteria. This DNA polymerase also exhibits 3' to 5' exonuclease activity.</text>
</comment>
<keyword evidence="4 11" id="KW-0235">DNA replication</keyword>
<dbReference type="GO" id="GO:0006261">
    <property type="term" value="P:DNA-templated DNA replication"/>
    <property type="evidence" value="ECO:0007669"/>
    <property type="project" value="TreeGrafter"/>
</dbReference>
<evidence type="ECO:0000256" key="1">
    <source>
        <dbReference type="ARBA" id="ARBA00006360"/>
    </source>
</evidence>
<dbReference type="SUPFAM" id="SSF52540">
    <property type="entry name" value="P-loop containing nucleoside triphosphate hydrolases"/>
    <property type="match status" value="1"/>
</dbReference>
<dbReference type="Gene3D" id="1.10.8.60">
    <property type="match status" value="1"/>
</dbReference>
<dbReference type="GO" id="GO:0005524">
    <property type="term" value="F:ATP binding"/>
    <property type="evidence" value="ECO:0007669"/>
    <property type="project" value="UniProtKB-KW"/>
</dbReference>
<evidence type="ECO:0000256" key="8">
    <source>
        <dbReference type="ARBA" id="ARBA00022840"/>
    </source>
</evidence>
<sequence length="544" mass="61689">MVLYRKYRPQNFSELIGQDHIVNTLLDQLQSGRISHGYLFSGPKGTGKTSTARILAKAVNCQRKQLTKTGQRSNVHGQMSFSEPCNKCTSCLAITDGSHLDLIEIDAASNRNIDDIRDLKEKIKLSAVSSRYKVYIIDEVHMLHVFSFNALLKTLEEPPSHAIFILCTTEISKLPKTIISRVQKFAFRRASDETLKIAVEKIAKRENIIIDKDATEAIVKASDGSFRDAISLLDQLSTSGQKIGKHNVEILTVASDWERLYVFVEALAQGKAKDAIIIIEDICKAQADISFFLKEIILFLEKLLFIKIGFENEFLELEKDQINKLAELAKKFTFLQVQDLLKSFLISENDIRMYPLPQIPLVLAVCKYCMNSENNFYEGLQKEPSEIIDNFKKSNKKIELEEKGPVSSKQVQLGKQPHPKSSKKSSNTNLSIPKFEKHWKEYLDKIRSINSQVMAILRSANIVKFEGNVLTLMVYYKFHKDKLEEPKISTMLHGALEDIIGKSVRVVFVLSTKEDKLPKILQASDVIDVKQNDLETAAVEIFSK</sequence>
<evidence type="ECO:0000313" key="15">
    <source>
        <dbReference type="Proteomes" id="UP000178336"/>
    </source>
</evidence>
<dbReference type="CDD" id="cd00009">
    <property type="entry name" value="AAA"/>
    <property type="match status" value="1"/>
</dbReference>
<dbReference type="Pfam" id="PF20964">
    <property type="entry name" value="DnaX_C"/>
    <property type="match status" value="1"/>
</dbReference>
<comment type="similarity">
    <text evidence="1 11">Belongs to the DnaX/STICHEL family.</text>
</comment>
<evidence type="ECO:0000256" key="6">
    <source>
        <dbReference type="ARBA" id="ARBA00022741"/>
    </source>
</evidence>
<dbReference type="InterPro" id="IPR038454">
    <property type="entry name" value="DnaA_N_sf"/>
</dbReference>
<feature type="region of interest" description="Disordered" evidence="12">
    <location>
        <begin position="403"/>
        <end position="429"/>
    </location>
</feature>
<dbReference type="Gene3D" id="3.30.300.180">
    <property type="match status" value="1"/>
</dbReference>
<dbReference type="InterPro" id="IPR012763">
    <property type="entry name" value="DNA_pol_III_sug/sutau_N"/>
</dbReference>
<dbReference type="Pfam" id="PF22608">
    <property type="entry name" value="DNAX_ATPase_lid"/>
    <property type="match status" value="1"/>
</dbReference>
<dbReference type="GO" id="GO:0003887">
    <property type="term" value="F:DNA-directed DNA polymerase activity"/>
    <property type="evidence" value="ECO:0007669"/>
    <property type="project" value="UniProtKB-KW"/>
</dbReference>
<organism evidence="14 15">
    <name type="scientific">Candidatus Curtissbacteria bacterium RIFCSPLOWO2_01_FULL_37_9</name>
    <dbReference type="NCBI Taxonomy" id="1797724"/>
    <lineage>
        <taxon>Bacteria</taxon>
        <taxon>Candidatus Curtissiibacteriota</taxon>
    </lineage>
</organism>
<dbReference type="EC" id="2.7.7.7" evidence="11"/>
<dbReference type="AlphaFoldDB" id="A0A1F5GTD7"/>
<dbReference type="EMBL" id="MFBN01000027">
    <property type="protein sequence ID" value="OGD95108.1"/>
    <property type="molecule type" value="Genomic_DNA"/>
</dbReference>
<reference evidence="14 15" key="1">
    <citation type="journal article" date="2016" name="Nat. Commun.">
        <title>Thousands of microbial genomes shed light on interconnected biogeochemical processes in an aquifer system.</title>
        <authorList>
            <person name="Anantharaman K."/>
            <person name="Brown C.T."/>
            <person name="Hug L.A."/>
            <person name="Sharon I."/>
            <person name="Castelle C.J."/>
            <person name="Probst A.J."/>
            <person name="Thomas B.C."/>
            <person name="Singh A."/>
            <person name="Wilkins M.J."/>
            <person name="Karaoz U."/>
            <person name="Brodie E.L."/>
            <person name="Williams K.H."/>
            <person name="Hubbard S.S."/>
            <person name="Banfield J.F."/>
        </authorList>
    </citation>
    <scope>NUCLEOTIDE SEQUENCE [LARGE SCALE GENOMIC DNA]</scope>
</reference>
<dbReference type="InterPro" id="IPR050238">
    <property type="entry name" value="DNA_Rep/Repair_Clamp_Loader"/>
</dbReference>
<dbReference type="InterPro" id="IPR027417">
    <property type="entry name" value="P-loop_NTPase"/>
</dbReference>
<dbReference type="NCBIfam" id="NF004046">
    <property type="entry name" value="PRK05563.1"/>
    <property type="match status" value="1"/>
</dbReference>
<accession>A0A1F5GTD7</accession>
<evidence type="ECO:0000256" key="7">
    <source>
        <dbReference type="ARBA" id="ARBA00022833"/>
    </source>
</evidence>
<comment type="caution">
    <text evidence="14">The sequence shown here is derived from an EMBL/GenBank/DDBJ whole genome shotgun (WGS) entry which is preliminary data.</text>
</comment>
<comment type="subunit">
    <text evidence="11">DNA polymerase III contains a core (composed of alpha, epsilon and theta chains) that associates with a tau subunit. This core dimerizes to form the POLIII' complex. PolIII' associates with the gamma complex (composed of gamma, delta, delta', psi and chi chains) and with the beta chain to form the complete DNA polymerase III complex.</text>
</comment>
<dbReference type="Proteomes" id="UP000178336">
    <property type="component" value="Unassembled WGS sequence"/>
</dbReference>
<dbReference type="SMART" id="SM00382">
    <property type="entry name" value="AAA"/>
    <property type="match status" value="1"/>
</dbReference>
<evidence type="ECO:0000256" key="11">
    <source>
        <dbReference type="RuleBase" id="RU364063"/>
    </source>
</evidence>
<dbReference type="InterPro" id="IPR048448">
    <property type="entry name" value="DnaX-like_C"/>
</dbReference>
<dbReference type="FunFam" id="3.40.50.300:FF:000014">
    <property type="entry name" value="DNA polymerase III subunit gamma/tau"/>
    <property type="match status" value="1"/>
</dbReference>
<evidence type="ECO:0000256" key="3">
    <source>
        <dbReference type="ARBA" id="ARBA00022695"/>
    </source>
</evidence>